<gene>
    <name evidence="1" type="ORF">VP1G_10519</name>
</gene>
<proteinExistence type="predicted"/>
<reference evidence="2" key="1">
    <citation type="submission" date="2014-12" db="EMBL/GenBank/DDBJ databases">
        <title>Genome Sequence of Valsa Canker Pathogens Uncovers a Specific Adaption of Colonization on Woody Bark.</title>
        <authorList>
            <person name="Yin Z."/>
            <person name="Liu H."/>
            <person name="Gao X."/>
            <person name="Li Z."/>
            <person name="Song N."/>
            <person name="Ke X."/>
            <person name="Dai Q."/>
            <person name="Wu Y."/>
            <person name="Sun Y."/>
            <person name="Xu J.-R."/>
            <person name="Kang Z.K."/>
            <person name="Wang L."/>
            <person name="Huang L."/>
        </authorList>
    </citation>
    <scope>NUCLEOTIDE SEQUENCE [LARGE SCALE GENOMIC DNA]</scope>
    <source>
        <strain evidence="2">SXYL134</strain>
    </source>
</reference>
<dbReference type="Proteomes" id="UP000078576">
    <property type="component" value="Unassembled WGS sequence"/>
</dbReference>
<name>A0A194UNS2_CYTMA</name>
<protein>
    <submittedName>
        <fullName evidence="1">Uncharacterized protein</fullName>
    </submittedName>
</protein>
<evidence type="ECO:0000313" key="2">
    <source>
        <dbReference type="Proteomes" id="UP000078576"/>
    </source>
</evidence>
<sequence length="61" mass="6881">MPNGEIRRAQRTIWTHAGMHGRQLALQIQLTDATHHEAWDHAVPLACSSSGEKRNLVRNVL</sequence>
<dbReference type="AlphaFoldDB" id="A0A194UNS2"/>
<keyword evidence="2" id="KW-1185">Reference proteome</keyword>
<organism evidence="1 2">
    <name type="scientific">Cytospora mali</name>
    <name type="common">Apple Valsa canker fungus</name>
    <name type="synonym">Valsa mali</name>
    <dbReference type="NCBI Taxonomy" id="578113"/>
    <lineage>
        <taxon>Eukaryota</taxon>
        <taxon>Fungi</taxon>
        <taxon>Dikarya</taxon>
        <taxon>Ascomycota</taxon>
        <taxon>Pezizomycotina</taxon>
        <taxon>Sordariomycetes</taxon>
        <taxon>Sordariomycetidae</taxon>
        <taxon>Diaporthales</taxon>
        <taxon>Cytosporaceae</taxon>
        <taxon>Cytospora</taxon>
    </lineage>
</organism>
<evidence type="ECO:0000313" key="1">
    <source>
        <dbReference type="EMBL" id="KUI53298.1"/>
    </source>
</evidence>
<dbReference type="EMBL" id="KN714668">
    <property type="protein sequence ID" value="KUI53298.1"/>
    <property type="molecule type" value="Genomic_DNA"/>
</dbReference>
<accession>A0A194UNS2</accession>